<keyword evidence="10" id="KW-0408">Iron</keyword>
<dbReference type="EC" id="1.14.14.1" evidence="5"/>
<gene>
    <name evidence="13" type="primary">Cyp2h2</name>
    <name evidence="13" type="ORF">CHAPAP_R04758</name>
</gene>
<comment type="similarity">
    <text evidence="4">Belongs to the cytochrome P450 family.</text>
</comment>
<dbReference type="InterPro" id="IPR002401">
    <property type="entry name" value="Cyt_P450_E_grp-I"/>
</dbReference>
<dbReference type="GO" id="GO:0008392">
    <property type="term" value="F:arachidonate epoxygenase activity"/>
    <property type="evidence" value="ECO:0007669"/>
    <property type="project" value="TreeGrafter"/>
</dbReference>
<dbReference type="InterPro" id="IPR036396">
    <property type="entry name" value="Cyt_P450_sf"/>
</dbReference>
<dbReference type="AlphaFoldDB" id="A0A7K8IT85"/>
<dbReference type="Proteomes" id="UP000541605">
    <property type="component" value="Unassembled WGS sequence"/>
</dbReference>
<dbReference type="PANTHER" id="PTHR24300:SF356">
    <property type="entry name" value="CYTOCHROME P450 2E1"/>
    <property type="match status" value="1"/>
</dbReference>
<dbReference type="Pfam" id="PF00067">
    <property type="entry name" value="p450"/>
    <property type="match status" value="1"/>
</dbReference>
<feature type="non-terminal residue" evidence="13">
    <location>
        <position position="1"/>
    </location>
</feature>
<evidence type="ECO:0000256" key="6">
    <source>
        <dbReference type="ARBA" id="ARBA00022723"/>
    </source>
</evidence>
<evidence type="ECO:0000256" key="8">
    <source>
        <dbReference type="ARBA" id="ARBA00022848"/>
    </source>
</evidence>
<proteinExistence type="inferred from homology"/>
<organism evidence="13 14">
    <name type="scientific">Chaetorhynchus papuensis</name>
    <name type="common">pygmy drongo</name>
    <dbReference type="NCBI Taxonomy" id="254446"/>
    <lineage>
        <taxon>Eukaryota</taxon>
        <taxon>Metazoa</taxon>
        <taxon>Chordata</taxon>
        <taxon>Craniata</taxon>
        <taxon>Vertebrata</taxon>
        <taxon>Euteleostomi</taxon>
        <taxon>Archelosauria</taxon>
        <taxon>Archosauria</taxon>
        <taxon>Dinosauria</taxon>
        <taxon>Saurischia</taxon>
        <taxon>Theropoda</taxon>
        <taxon>Coelurosauria</taxon>
        <taxon>Aves</taxon>
        <taxon>Neognathae</taxon>
        <taxon>Neoaves</taxon>
        <taxon>Telluraves</taxon>
        <taxon>Australaves</taxon>
        <taxon>Passeriformes</taxon>
        <taxon>Rhipiduridae</taxon>
        <taxon>Chaetorhynchus</taxon>
    </lineage>
</organism>
<evidence type="ECO:0000256" key="12">
    <source>
        <dbReference type="ARBA" id="ARBA00023136"/>
    </source>
</evidence>
<evidence type="ECO:0000256" key="3">
    <source>
        <dbReference type="ARBA" id="ARBA00004406"/>
    </source>
</evidence>
<protein>
    <recommendedName>
        <fullName evidence="5">unspecific monooxygenase</fullName>
        <ecNumber evidence="5">1.14.14.1</ecNumber>
    </recommendedName>
</protein>
<dbReference type="SUPFAM" id="SSF48264">
    <property type="entry name" value="Cytochrome P450"/>
    <property type="match status" value="1"/>
</dbReference>
<evidence type="ECO:0000256" key="5">
    <source>
        <dbReference type="ARBA" id="ARBA00012109"/>
    </source>
</evidence>
<evidence type="ECO:0000256" key="9">
    <source>
        <dbReference type="ARBA" id="ARBA00023002"/>
    </source>
</evidence>
<evidence type="ECO:0000256" key="7">
    <source>
        <dbReference type="ARBA" id="ARBA00022824"/>
    </source>
</evidence>
<comment type="caution">
    <text evidence="13">The sequence shown here is derived from an EMBL/GenBank/DDBJ whole genome shotgun (WGS) entry which is preliminary data.</text>
</comment>
<dbReference type="GO" id="GO:0005506">
    <property type="term" value="F:iron ion binding"/>
    <property type="evidence" value="ECO:0007669"/>
    <property type="project" value="InterPro"/>
</dbReference>
<evidence type="ECO:0000256" key="10">
    <source>
        <dbReference type="ARBA" id="ARBA00023004"/>
    </source>
</evidence>
<dbReference type="GO" id="GO:0005789">
    <property type="term" value="C:endoplasmic reticulum membrane"/>
    <property type="evidence" value="ECO:0007669"/>
    <property type="project" value="UniProtKB-SubCell"/>
</dbReference>
<dbReference type="Gene3D" id="1.10.630.10">
    <property type="entry name" value="Cytochrome P450"/>
    <property type="match status" value="1"/>
</dbReference>
<evidence type="ECO:0000256" key="11">
    <source>
        <dbReference type="ARBA" id="ARBA00023033"/>
    </source>
</evidence>
<evidence type="ECO:0000313" key="14">
    <source>
        <dbReference type="Proteomes" id="UP000541605"/>
    </source>
</evidence>
<dbReference type="PRINTS" id="PR00463">
    <property type="entry name" value="EP450I"/>
</dbReference>
<keyword evidence="7" id="KW-0256">Endoplasmic reticulum</keyword>
<keyword evidence="9" id="KW-0560">Oxidoreductase</keyword>
<evidence type="ECO:0000256" key="4">
    <source>
        <dbReference type="ARBA" id="ARBA00010617"/>
    </source>
</evidence>
<evidence type="ECO:0000256" key="1">
    <source>
        <dbReference type="ARBA" id="ARBA00001971"/>
    </source>
</evidence>
<comment type="cofactor">
    <cofactor evidence="1">
        <name>heme</name>
        <dbReference type="ChEBI" id="CHEBI:30413"/>
    </cofactor>
</comment>
<sequence length="159" mass="18434">RPFNPGNFLVHAVSNIICSIVFGNRFDYEDKKFLTLIDLLDRNNKLQTSIQTQLYNFFPNLMEYLPGPHKQLIENIEEVDKFTIDIIKEHQKTLDPACPRDFIDAFLNKMEQEKGNDHSEFNVETLSRTTLDLFLAGTGTTSLTLRFAILILHKYPEIV</sequence>
<comment type="subcellular location">
    <subcellularLocation>
        <location evidence="3">Endoplasmic reticulum membrane</location>
        <topology evidence="3">Peripheral membrane protein</topology>
    </subcellularLocation>
    <subcellularLocation>
        <location evidence="2">Microsome membrane</location>
        <topology evidence="2">Peripheral membrane protein</topology>
    </subcellularLocation>
</comment>
<dbReference type="PANTHER" id="PTHR24300">
    <property type="entry name" value="CYTOCHROME P450 508A4-RELATED"/>
    <property type="match status" value="1"/>
</dbReference>
<dbReference type="GO" id="GO:0006805">
    <property type="term" value="P:xenobiotic metabolic process"/>
    <property type="evidence" value="ECO:0007669"/>
    <property type="project" value="TreeGrafter"/>
</dbReference>
<name>A0A7K8IT85_9PASS</name>
<keyword evidence="6" id="KW-0479">Metal-binding</keyword>
<dbReference type="InterPro" id="IPR001128">
    <property type="entry name" value="Cyt_P450"/>
</dbReference>
<dbReference type="EMBL" id="VWYX01000497">
    <property type="protein sequence ID" value="NXD95191.1"/>
    <property type="molecule type" value="Genomic_DNA"/>
</dbReference>
<keyword evidence="11" id="KW-0503">Monooxygenase</keyword>
<keyword evidence="14" id="KW-1185">Reference proteome</keyword>
<dbReference type="GO" id="GO:0020037">
    <property type="term" value="F:heme binding"/>
    <property type="evidence" value="ECO:0007669"/>
    <property type="project" value="InterPro"/>
</dbReference>
<evidence type="ECO:0000313" key="13">
    <source>
        <dbReference type="EMBL" id="NXD95191.1"/>
    </source>
</evidence>
<dbReference type="GO" id="GO:0016712">
    <property type="term" value="F:oxidoreductase activity, acting on paired donors, with incorporation or reduction of molecular oxygen, reduced flavin or flavoprotein as one donor, and incorporation of one atom of oxygen"/>
    <property type="evidence" value="ECO:0007669"/>
    <property type="project" value="UniProtKB-EC"/>
</dbReference>
<reference evidence="13 14" key="1">
    <citation type="submission" date="2019-09" db="EMBL/GenBank/DDBJ databases">
        <title>Bird 10,000 Genomes (B10K) Project - Family phase.</title>
        <authorList>
            <person name="Zhang G."/>
        </authorList>
    </citation>
    <scope>NUCLEOTIDE SEQUENCE [LARGE SCALE GENOMIC DNA]</scope>
    <source>
        <strain evidence="13">B10K-CU-031-19</strain>
        <tissue evidence="13">Muscle</tissue>
    </source>
</reference>
<dbReference type="InterPro" id="IPR050182">
    <property type="entry name" value="Cytochrome_P450_fam2"/>
</dbReference>
<evidence type="ECO:0000256" key="2">
    <source>
        <dbReference type="ARBA" id="ARBA00004174"/>
    </source>
</evidence>
<accession>A0A7K8IT85</accession>
<feature type="non-terminal residue" evidence="13">
    <location>
        <position position="159"/>
    </location>
</feature>
<dbReference type="GO" id="GO:0019373">
    <property type="term" value="P:epoxygenase P450 pathway"/>
    <property type="evidence" value="ECO:0007669"/>
    <property type="project" value="TreeGrafter"/>
</dbReference>
<keyword evidence="12" id="KW-0472">Membrane</keyword>
<keyword evidence="8" id="KW-0492">Microsome</keyword>